<evidence type="ECO:0000256" key="6">
    <source>
        <dbReference type="SAM" id="MobiDB-lite"/>
    </source>
</evidence>
<keyword evidence="10" id="KW-1185">Reference proteome</keyword>
<dbReference type="Proteomes" id="UP000653565">
    <property type="component" value="Unassembled WGS sequence"/>
</dbReference>
<feature type="region of interest" description="Disordered" evidence="6">
    <location>
        <begin position="244"/>
        <end position="265"/>
    </location>
</feature>
<evidence type="ECO:0000313" key="10">
    <source>
        <dbReference type="Proteomes" id="UP000653565"/>
    </source>
</evidence>
<reference evidence="9" key="1">
    <citation type="journal article" date="2020" name="bioRxiv">
        <title>Genomic and phenotypic heterogeneity of clinical isolates of the human pathogens Aspergillus fumigatus, Aspergillus lentulus and Aspergillus fumigatiaffinis.</title>
        <authorList>
            <person name="dos Santos R.A.C."/>
            <person name="Steenwyk J.L."/>
            <person name="Rivero-Menendez O."/>
            <person name="Mead M.E."/>
            <person name="Silva L.P."/>
            <person name="Bastos R.W."/>
            <person name="Alastruey-Izquierdo A."/>
            <person name="Goldman G.H."/>
            <person name="Rokas A."/>
        </authorList>
    </citation>
    <scope>NUCLEOTIDE SEQUENCE</scope>
    <source>
        <strain evidence="9">CNM-CM6805</strain>
    </source>
</reference>
<dbReference type="AlphaFoldDB" id="A0A8H4M3D9"/>
<feature type="compositionally biased region" description="Basic and acidic residues" evidence="6">
    <location>
        <begin position="784"/>
        <end position="804"/>
    </location>
</feature>
<feature type="transmembrane region" description="Helical" evidence="7">
    <location>
        <begin position="457"/>
        <end position="475"/>
    </location>
</feature>
<feature type="transmembrane region" description="Helical" evidence="7">
    <location>
        <begin position="331"/>
        <end position="352"/>
    </location>
</feature>
<evidence type="ECO:0000256" key="7">
    <source>
        <dbReference type="SAM" id="Phobius"/>
    </source>
</evidence>
<dbReference type="Pfam" id="PF07690">
    <property type="entry name" value="MFS_1"/>
    <property type="match status" value="1"/>
</dbReference>
<name>A0A8H4M3D9_9EURO</name>
<feature type="transmembrane region" description="Helical" evidence="7">
    <location>
        <begin position="728"/>
        <end position="749"/>
    </location>
</feature>
<evidence type="ECO:0000256" key="4">
    <source>
        <dbReference type="ARBA" id="ARBA00022989"/>
    </source>
</evidence>
<organism evidence="9 10">
    <name type="scientific">Aspergillus fumigatiaffinis</name>
    <dbReference type="NCBI Taxonomy" id="340414"/>
    <lineage>
        <taxon>Eukaryota</taxon>
        <taxon>Fungi</taxon>
        <taxon>Dikarya</taxon>
        <taxon>Ascomycota</taxon>
        <taxon>Pezizomycotina</taxon>
        <taxon>Eurotiomycetes</taxon>
        <taxon>Eurotiomycetidae</taxon>
        <taxon>Eurotiales</taxon>
        <taxon>Aspergillaceae</taxon>
        <taxon>Aspergillus</taxon>
        <taxon>Aspergillus subgen. Fumigati</taxon>
    </lineage>
</organism>
<keyword evidence="2" id="KW-0813">Transport</keyword>
<comment type="subcellular location">
    <subcellularLocation>
        <location evidence="1">Membrane</location>
        <topology evidence="1">Multi-pass membrane protein</topology>
    </subcellularLocation>
</comment>
<evidence type="ECO:0000256" key="2">
    <source>
        <dbReference type="ARBA" id="ARBA00022448"/>
    </source>
</evidence>
<dbReference type="PANTHER" id="PTHR23502">
    <property type="entry name" value="MAJOR FACILITATOR SUPERFAMILY"/>
    <property type="match status" value="1"/>
</dbReference>
<dbReference type="PANTHER" id="PTHR23502:SF51">
    <property type="entry name" value="QUINIDINE RESISTANCE PROTEIN 1-RELATED"/>
    <property type="match status" value="1"/>
</dbReference>
<dbReference type="InterPro" id="IPR020846">
    <property type="entry name" value="MFS_dom"/>
</dbReference>
<keyword evidence="3 7" id="KW-0812">Transmembrane</keyword>
<dbReference type="GO" id="GO:0022857">
    <property type="term" value="F:transmembrane transporter activity"/>
    <property type="evidence" value="ECO:0007669"/>
    <property type="project" value="InterPro"/>
</dbReference>
<dbReference type="InterPro" id="IPR036259">
    <property type="entry name" value="MFS_trans_sf"/>
</dbReference>
<dbReference type="PRINTS" id="PR01036">
    <property type="entry name" value="TCRTETB"/>
</dbReference>
<feature type="compositionally biased region" description="Basic and acidic residues" evidence="6">
    <location>
        <begin position="246"/>
        <end position="265"/>
    </location>
</feature>
<dbReference type="SUPFAM" id="SSF103473">
    <property type="entry name" value="MFS general substrate transporter"/>
    <property type="match status" value="1"/>
</dbReference>
<feature type="region of interest" description="Disordered" evidence="6">
    <location>
        <begin position="784"/>
        <end position="813"/>
    </location>
</feature>
<gene>
    <name evidence="9" type="ORF">CNMCM6805_002610</name>
</gene>
<evidence type="ECO:0000313" key="9">
    <source>
        <dbReference type="EMBL" id="KAF4227788.1"/>
    </source>
</evidence>
<feature type="transmembrane region" description="Helical" evidence="7">
    <location>
        <begin position="573"/>
        <end position="594"/>
    </location>
</feature>
<feature type="compositionally biased region" description="Polar residues" evidence="6">
    <location>
        <begin position="293"/>
        <end position="315"/>
    </location>
</feature>
<accession>A0A8H4M3D9</accession>
<dbReference type="PROSITE" id="PS50850">
    <property type="entry name" value="MFS"/>
    <property type="match status" value="1"/>
</dbReference>
<keyword evidence="4 7" id="KW-1133">Transmembrane helix</keyword>
<evidence type="ECO:0000256" key="3">
    <source>
        <dbReference type="ARBA" id="ARBA00022692"/>
    </source>
</evidence>
<feature type="transmembrane region" description="Helical" evidence="7">
    <location>
        <begin position="606"/>
        <end position="626"/>
    </location>
</feature>
<feature type="transmembrane region" description="Helical" evidence="7">
    <location>
        <begin position="364"/>
        <end position="387"/>
    </location>
</feature>
<reference evidence="9" key="2">
    <citation type="submission" date="2020-04" db="EMBL/GenBank/DDBJ databases">
        <authorList>
            <person name="Santos R.A.C."/>
            <person name="Steenwyk J.L."/>
            <person name="Rivero-Menendez O."/>
            <person name="Mead M.E."/>
            <person name="Silva L.P."/>
            <person name="Bastos R.W."/>
            <person name="Alastruey-Izquierdo A."/>
            <person name="Goldman G.H."/>
            <person name="Rokas A."/>
        </authorList>
    </citation>
    <scope>NUCLEOTIDE SEQUENCE</scope>
    <source>
        <strain evidence="9">CNM-CM6805</strain>
    </source>
</reference>
<comment type="caution">
    <text evidence="9">The sequence shown here is derived from an EMBL/GenBank/DDBJ whole genome shotgun (WGS) entry which is preliminary data.</text>
</comment>
<feature type="domain" description="Major facilitator superfamily (MFS) profile" evidence="8">
    <location>
        <begin position="333"/>
        <end position="781"/>
    </location>
</feature>
<dbReference type="Gene3D" id="1.20.1250.20">
    <property type="entry name" value="MFS general substrate transporter like domains"/>
    <property type="match status" value="1"/>
</dbReference>
<keyword evidence="5 7" id="KW-0472">Membrane</keyword>
<evidence type="ECO:0000256" key="5">
    <source>
        <dbReference type="ARBA" id="ARBA00023136"/>
    </source>
</evidence>
<feature type="transmembrane region" description="Helical" evidence="7">
    <location>
        <begin position="663"/>
        <end position="683"/>
    </location>
</feature>
<sequence length="813" mass="89910">MNVSEPMFIVSITLREGVDSRLTPYENEVALVLWQYELRRLRRWAAEAEWWSLYRLWEAPGIEDQLLHILRRLKQALADVQDVLGNNTADEAMSAETNDNDAGRTKMQTIYLSLRETINCLNQIIVIIEPVNRPSFDPTILENEALLSLLLRAPDFSKDKSGAQQLFALWSYVLNTLGPLCDCLIREPPPDQEIRNALHRRFVLTILARMSLAERIETSDDGLRDLRQAVIREAQKVQFKVYESGNHGDGDAEHATGIKGTEPEEGRHMKVEDEITTIAARGQQEGKAEENLRPQSETGSTGVHPSAPAVTTDTSTATGPPYCILPEGEKIFIILLVSSAAIISPISSSIYFPALNNLAKDLNVSISLINITITTYLIFQGIAPSFIANFADTHGRRPAYLICFTIYLAANIGLAVQDSYASLLVLRCLQSSGSSGTIALGSAVVADLSTRAERGKYIGYASMGVTLGPALGPIIGGLLDHYLGWRAVFWFLVIFSGVLGTIIAIILPETCRAVVGNGSVPAARWNQSAWQILVQKWGSKKQKPDPDHPTIEKRRRRANPFASALVATDKEALIILIYGSLLFSGYMAVLSTLTSQLQSRFHFNSIQVGLCYLPVGIGSLTSRWTVGRILDWNFRREARRQGLAIEKNRQQDIQHFNIEVARLAVTIPLVYCACLCIIAYGWVMEYKTALAGPVVMLFFTGHLTSGAFSSVSTLIVDLNRQSPATAVAANNLFRCLLAAGVVAVADPLIKRIGIGWTATLIAFLWVLFSPLLWAVFRRGHRWREERSSKEKRESQPEELSKHVGEAPTAKEGV</sequence>
<evidence type="ECO:0000259" key="8">
    <source>
        <dbReference type="PROSITE" id="PS50850"/>
    </source>
</evidence>
<evidence type="ECO:0000256" key="1">
    <source>
        <dbReference type="ARBA" id="ARBA00004141"/>
    </source>
</evidence>
<dbReference type="InterPro" id="IPR011701">
    <property type="entry name" value="MFS"/>
</dbReference>
<dbReference type="EMBL" id="JAAAPX010000168">
    <property type="protein sequence ID" value="KAF4227788.1"/>
    <property type="molecule type" value="Genomic_DNA"/>
</dbReference>
<dbReference type="CDD" id="cd17323">
    <property type="entry name" value="MFS_Tpo1_MDR_like"/>
    <property type="match status" value="1"/>
</dbReference>
<feature type="transmembrane region" description="Helical" evidence="7">
    <location>
        <begin position="399"/>
        <end position="417"/>
    </location>
</feature>
<protein>
    <recommendedName>
        <fullName evidence="8">Major facilitator superfamily (MFS) profile domain-containing protein</fullName>
    </recommendedName>
</protein>
<feature type="transmembrane region" description="Helical" evidence="7">
    <location>
        <begin position="487"/>
        <end position="507"/>
    </location>
</feature>
<feature type="transmembrane region" description="Helical" evidence="7">
    <location>
        <begin position="755"/>
        <end position="776"/>
    </location>
</feature>
<dbReference type="GO" id="GO:0005886">
    <property type="term" value="C:plasma membrane"/>
    <property type="evidence" value="ECO:0007669"/>
    <property type="project" value="TreeGrafter"/>
</dbReference>
<feature type="transmembrane region" description="Helical" evidence="7">
    <location>
        <begin position="695"/>
        <end position="716"/>
    </location>
</feature>
<proteinExistence type="predicted"/>
<dbReference type="FunFam" id="1.20.1720.10:FF:000009">
    <property type="entry name" value="MFS multidrug transporter"/>
    <property type="match status" value="1"/>
</dbReference>
<feature type="region of interest" description="Disordered" evidence="6">
    <location>
        <begin position="281"/>
        <end position="315"/>
    </location>
</feature>
<dbReference type="Gene3D" id="1.20.1720.10">
    <property type="entry name" value="Multidrug resistance protein D"/>
    <property type="match status" value="1"/>
</dbReference>